<sequence>MDNKRTSVIIADAEYIDSVAFNLIVNFERMIGRHIPQADMAQWVECIAMDGGVRRVAEVDGEQKNKDIPECSVILVHDKKNDEMNNFNPGKFTTELNNQAFKGDLGEFVFNAVGAEEGTETMSKYDILTDILAAMVDEPQVKNIMVIPNLDSNDNGVMERLLPVLRHIDRECPEKRVTLFAMQPLSGVPCRTEILGYSLMAALGIRADEIKD</sequence>
<keyword evidence="2" id="KW-1185">Reference proteome</keyword>
<evidence type="ECO:0000313" key="2">
    <source>
        <dbReference type="Proteomes" id="UP000308886"/>
    </source>
</evidence>
<dbReference type="EMBL" id="SRZC01000014">
    <property type="protein sequence ID" value="TGX81698.1"/>
    <property type="molecule type" value="Genomic_DNA"/>
</dbReference>
<organism evidence="1 2">
    <name type="scientific">Palleniella muris</name>
    <dbReference type="NCBI Taxonomy" id="3038145"/>
    <lineage>
        <taxon>Bacteria</taxon>
        <taxon>Pseudomonadati</taxon>
        <taxon>Bacteroidota</taxon>
        <taxon>Bacteroidia</taxon>
        <taxon>Bacteroidales</taxon>
        <taxon>Prevotellaceae</taxon>
        <taxon>Palleniella</taxon>
    </lineage>
</organism>
<protein>
    <submittedName>
        <fullName evidence="1">Uncharacterized protein</fullName>
    </submittedName>
</protein>
<gene>
    <name evidence="1" type="ORF">E5358_09200</name>
</gene>
<name>A0AC61QPC7_9BACT</name>
<accession>A0AC61QPC7</accession>
<evidence type="ECO:0000313" key="1">
    <source>
        <dbReference type="EMBL" id="TGX81698.1"/>
    </source>
</evidence>
<comment type="caution">
    <text evidence="1">The sequence shown here is derived from an EMBL/GenBank/DDBJ whole genome shotgun (WGS) entry which is preliminary data.</text>
</comment>
<dbReference type="Proteomes" id="UP000308886">
    <property type="component" value="Unassembled WGS sequence"/>
</dbReference>
<proteinExistence type="predicted"/>
<reference evidence="1" key="1">
    <citation type="submission" date="2019-04" db="EMBL/GenBank/DDBJ databases">
        <title>Microbes associate with the intestines of laboratory mice.</title>
        <authorList>
            <person name="Navarre W."/>
            <person name="Wong E."/>
            <person name="Huang K."/>
            <person name="Tropini C."/>
            <person name="Ng K."/>
            <person name="Yu B."/>
        </authorList>
    </citation>
    <scope>NUCLEOTIDE SEQUENCE</scope>
    <source>
        <strain evidence="1">NM73_A23</strain>
    </source>
</reference>